<dbReference type="Gene3D" id="3.90.1750.10">
    <property type="entry name" value="Hect, E3 ligase catalytic domains"/>
    <property type="match status" value="1"/>
</dbReference>
<dbReference type="PANTHER" id="PTHR11254:SF440">
    <property type="entry name" value="E3 UBIQUITIN-PROTEIN LIGASE NEDD-4"/>
    <property type="match status" value="1"/>
</dbReference>
<evidence type="ECO:0000256" key="2">
    <source>
        <dbReference type="ARBA" id="ARBA00004906"/>
    </source>
</evidence>
<reference evidence="11 12" key="1">
    <citation type="journal article" date="2019" name="Nat. Ecol. Evol.">
        <title>Megaphylogeny resolves global patterns of mushroom evolution.</title>
        <authorList>
            <person name="Varga T."/>
            <person name="Krizsan K."/>
            <person name="Foldi C."/>
            <person name="Dima B."/>
            <person name="Sanchez-Garcia M."/>
            <person name="Sanchez-Ramirez S."/>
            <person name="Szollosi G.J."/>
            <person name="Szarkandi J.G."/>
            <person name="Papp V."/>
            <person name="Albert L."/>
            <person name="Andreopoulos W."/>
            <person name="Angelini C."/>
            <person name="Antonin V."/>
            <person name="Barry K.W."/>
            <person name="Bougher N.L."/>
            <person name="Buchanan P."/>
            <person name="Buyck B."/>
            <person name="Bense V."/>
            <person name="Catcheside P."/>
            <person name="Chovatia M."/>
            <person name="Cooper J."/>
            <person name="Damon W."/>
            <person name="Desjardin D."/>
            <person name="Finy P."/>
            <person name="Geml J."/>
            <person name="Haridas S."/>
            <person name="Hughes K."/>
            <person name="Justo A."/>
            <person name="Karasinski D."/>
            <person name="Kautmanova I."/>
            <person name="Kiss B."/>
            <person name="Kocsube S."/>
            <person name="Kotiranta H."/>
            <person name="LaButti K.M."/>
            <person name="Lechner B.E."/>
            <person name="Liimatainen K."/>
            <person name="Lipzen A."/>
            <person name="Lukacs Z."/>
            <person name="Mihaltcheva S."/>
            <person name="Morgado L.N."/>
            <person name="Niskanen T."/>
            <person name="Noordeloos M.E."/>
            <person name="Ohm R.A."/>
            <person name="Ortiz-Santana B."/>
            <person name="Ovrebo C."/>
            <person name="Racz N."/>
            <person name="Riley R."/>
            <person name="Savchenko A."/>
            <person name="Shiryaev A."/>
            <person name="Soop K."/>
            <person name="Spirin V."/>
            <person name="Szebenyi C."/>
            <person name="Tomsovsky M."/>
            <person name="Tulloss R.E."/>
            <person name="Uehling J."/>
            <person name="Grigoriev I.V."/>
            <person name="Vagvolgyi C."/>
            <person name="Papp T."/>
            <person name="Martin F.M."/>
            <person name="Miettinen O."/>
            <person name="Hibbett D.S."/>
            <person name="Nagy L.G."/>
        </authorList>
    </citation>
    <scope>NUCLEOTIDE SEQUENCE [LARGE SCALE GENOMIC DNA]</scope>
    <source>
        <strain evidence="11 12">FP101781</strain>
    </source>
</reference>
<sequence length="407" mass="45596">MKAKAQDQENPLLDFLPLFLEHDPLRPSTSRQDGPESPTTSTSSESRRRTSTSIPTPTGSSLGSARYDPDQRPLPFGWDRATTDDGKVYFVNHQKKITTWNHPVDSITSDVDLGLPPGWELRKTAGGRTFYLDHNAGVTTWIDPRVSPDRGSPLAPLRRKLSYLASHLRLHDEGDDDDIWISREAIFEDSVEALMNASNHNLTGEFGIRFLDDARLPFQDWIDIIFCELFDPDRGLFQTSGDHPSQVAINSSSSVQGDTLKLYSFAGRLHALAIVQHMSFNLSFLPTIYSTLYEYDTRGGTHTTSGYASDAKSLRKEAFMDAFIELVPPGVLRVFTLSELHVILAAGREWFPSQITIEDAFTQLPAELRKGEEGAIPSHTNEQLLDELMVKLTGFRIETSHYVVELT</sequence>
<evidence type="ECO:0000256" key="8">
    <source>
        <dbReference type="SAM" id="MobiDB-lite"/>
    </source>
</evidence>
<dbReference type="EC" id="2.3.2.26" evidence="3"/>
<protein>
    <recommendedName>
        <fullName evidence="3">HECT-type E3 ubiquitin transferase</fullName>
        <ecNumber evidence="3">2.3.2.26</ecNumber>
    </recommendedName>
</protein>
<dbReference type="SUPFAM" id="SSF56204">
    <property type="entry name" value="Hect, E3 ligase catalytic domain"/>
    <property type="match status" value="1"/>
</dbReference>
<dbReference type="PROSITE" id="PS50237">
    <property type="entry name" value="HECT"/>
    <property type="match status" value="1"/>
</dbReference>
<feature type="region of interest" description="Disordered" evidence="8">
    <location>
        <begin position="1"/>
        <end position="78"/>
    </location>
</feature>
<evidence type="ECO:0000259" key="9">
    <source>
        <dbReference type="PROSITE" id="PS50020"/>
    </source>
</evidence>
<accession>A0A4Y7TWL3</accession>
<dbReference type="InterPro" id="IPR000569">
    <property type="entry name" value="HECT_dom"/>
</dbReference>
<comment type="catalytic activity">
    <reaction evidence="1">
        <text>S-ubiquitinyl-[E2 ubiquitin-conjugating enzyme]-L-cysteine + [acceptor protein]-L-lysine = [E2 ubiquitin-conjugating enzyme]-L-cysteine + N(6)-ubiquitinyl-[acceptor protein]-L-lysine.</text>
        <dbReference type="EC" id="2.3.2.26"/>
    </reaction>
</comment>
<feature type="compositionally biased region" description="Low complexity" evidence="8">
    <location>
        <begin position="35"/>
        <end position="44"/>
    </location>
</feature>
<dbReference type="Pfam" id="PF00632">
    <property type="entry name" value="HECT"/>
    <property type="match status" value="1"/>
</dbReference>
<evidence type="ECO:0000256" key="6">
    <source>
        <dbReference type="ARBA" id="ARBA00022786"/>
    </source>
</evidence>
<dbReference type="EMBL" id="QPFP01000003">
    <property type="protein sequence ID" value="TEB38324.1"/>
    <property type="molecule type" value="Genomic_DNA"/>
</dbReference>
<organism evidence="11 12">
    <name type="scientific">Coprinellus micaceus</name>
    <name type="common">Glistening ink-cap mushroom</name>
    <name type="synonym">Coprinus micaceus</name>
    <dbReference type="NCBI Taxonomy" id="71717"/>
    <lineage>
        <taxon>Eukaryota</taxon>
        <taxon>Fungi</taxon>
        <taxon>Dikarya</taxon>
        <taxon>Basidiomycota</taxon>
        <taxon>Agaricomycotina</taxon>
        <taxon>Agaricomycetes</taxon>
        <taxon>Agaricomycetidae</taxon>
        <taxon>Agaricales</taxon>
        <taxon>Agaricineae</taxon>
        <taxon>Psathyrellaceae</taxon>
        <taxon>Coprinellus</taxon>
    </lineage>
</organism>
<proteinExistence type="predicted"/>
<evidence type="ECO:0000256" key="5">
    <source>
        <dbReference type="ARBA" id="ARBA00022737"/>
    </source>
</evidence>
<keyword evidence="4" id="KW-0808">Transferase</keyword>
<keyword evidence="6 7" id="KW-0833">Ubl conjugation pathway</keyword>
<evidence type="ECO:0000256" key="7">
    <source>
        <dbReference type="PROSITE-ProRule" id="PRU00104"/>
    </source>
</evidence>
<dbReference type="InterPro" id="IPR050409">
    <property type="entry name" value="E3_ubiq-protein_ligase"/>
</dbReference>
<dbReference type="CDD" id="cd00201">
    <property type="entry name" value="WW"/>
    <property type="match status" value="2"/>
</dbReference>
<feature type="domain" description="WW" evidence="9">
    <location>
        <begin position="72"/>
        <end position="105"/>
    </location>
</feature>
<dbReference type="InterPro" id="IPR035983">
    <property type="entry name" value="Hect_E3_ubiquitin_ligase"/>
</dbReference>
<dbReference type="PROSITE" id="PS01159">
    <property type="entry name" value="WW_DOMAIN_1"/>
    <property type="match status" value="2"/>
</dbReference>
<evidence type="ECO:0000259" key="10">
    <source>
        <dbReference type="PROSITE" id="PS50237"/>
    </source>
</evidence>
<evidence type="ECO:0000313" key="11">
    <source>
        <dbReference type="EMBL" id="TEB38324.1"/>
    </source>
</evidence>
<dbReference type="SMART" id="SM00456">
    <property type="entry name" value="WW"/>
    <property type="match status" value="2"/>
</dbReference>
<dbReference type="PANTHER" id="PTHR11254">
    <property type="entry name" value="HECT DOMAIN UBIQUITIN-PROTEIN LIGASE"/>
    <property type="match status" value="1"/>
</dbReference>
<comment type="caution">
    <text evidence="7">Lacks conserved residue(s) required for the propagation of feature annotation.</text>
</comment>
<evidence type="ECO:0000256" key="1">
    <source>
        <dbReference type="ARBA" id="ARBA00000885"/>
    </source>
</evidence>
<dbReference type="GO" id="GO:0006511">
    <property type="term" value="P:ubiquitin-dependent protein catabolic process"/>
    <property type="evidence" value="ECO:0007669"/>
    <property type="project" value="TreeGrafter"/>
</dbReference>
<evidence type="ECO:0000313" key="12">
    <source>
        <dbReference type="Proteomes" id="UP000298030"/>
    </source>
</evidence>
<dbReference type="UniPathway" id="UPA00143"/>
<feature type="domain" description="WW" evidence="9">
    <location>
        <begin position="113"/>
        <end position="146"/>
    </location>
</feature>
<evidence type="ECO:0000256" key="4">
    <source>
        <dbReference type="ARBA" id="ARBA00022679"/>
    </source>
</evidence>
<dbReference type="Gene3D" id="2.20.70.10">
    <property type="match status" value="2"/>
</dbReference>
<dbReference type="AlphaFoldDB" id="A0A4Y7TWL3"/>
<feature type="compositionally biased region" description="Low complexity" evidence="8">
    <location>
        <begin position="51"/>
        <end position="64"/>
    </location>
</feature>
<dbReference type="GO" id="GO:0016567">
    <property type="term" value="P:protein ubiquitination"/>
    <property type="evidence" value="ECO:0007669"/>
    <property type="project" value="UniProtKB-UniPathway"/>
</dbReference>
<comment type="caution">
    <text evidence="11">The sequence shown here is derived from an EMBL/GenBank/DDBJ whole genome shotgun (WGS) entry which is preliminary data.</text>
</comment>
<dbReference type="OrthoDB" id="2851215at2759"/>
<name>A0A4Y7TWL3_COPMI</name>
<dbReference type="Proteomes" id="UP000298030">
    <property type="component" value="Unassembled WGS sequence"/>
</dbReference>
<evidence type="ECO:0000256" key="3">
    <source>
        <dbReference type="ARBA" id="ARBA00012485"/>
    </source>
</evidence>
<feature type="domain" description="HECT" evidence="10">
    <location>
        <begin position="218"/>
        <end position="294"/>
    </location>
</feature>
<dbReference type="InterPro" id="IPR036020">
    <property type="entry name" value="WW_dom_sf"/>
</dbReference>
<dbReference type="PROSITE" id="PS50020">
    <property type="entry name" value="WW_DOMAIN_2"/>
    <property type="match status" value="2"/>
</dbReference>
<dbReference type="GO" id="GO:0005737">
    <property type="term" value="C:cytoplasm"/>
    <property type="evidence" value="ECO:0007669"/>
    <property type="project" value="TreeGrafter"/>
</dbReference>
<dbReference type="SUPFAM" id="SSF51045">
    <property type="entry name" value="WW domain"/>
    <property type="match status" value="2"/>
</dbReference>
<keyword evidence="12" id="KW-1185">Reference proteome</keyword>
<comment type="pathway">
    <text evidence="2">Protein modification; protein ubiquitination.</text>
</comment>
<dbReference type="InterPro" id="IPR001202">
    <property type="entry name" value="WW_dom"/>
</dbReference>
<keyword evidence="5" id="KW-0677">Repeat</keyword>
<gene>
    <name evidence="11" type="ORF">FA13DRAFT_1770628</name>
</gene>
<dbReference type="GO" id="GO:0061630">
    <property type="term" value="F:ubiquitin protein ligase activity"/>
    <property type="evidence" value="ECO:0007669"/>
    <property type="project" value="UniProtKB-EC"/>
</dbReference>
<dbReference type="Pfam" id="PF00397">
    <property type="entry name" value="WW"/>
    <property type="match status" value="2"/>
</dbReference>
<dbReference type="STRING" id="71717.A0A4Y7TWL3"/>